<keyword evidence="3 7" id="KW-0812">Transmembrane</keyword>
<reference evidence="10 11" key="1">
    <citation type="journal article" date="2016" name="PLoS ONE">
        <title>The Identification of Novel Diagnostic Marker Genes for the Detection of Beer Spoiling Pediococcus damnosus Strains Using the BlAst Diagnostic Gene findEr.</title>
        <authorList>
            <person name="Behr J."/>
            <person name="Geissler A.J."/>
            <person name="Schmid J."/>
            <person name="Zehe A."/>
            <person name="Vogel R.F."/>
        </authorList>
    </citation>
    <scope>NUCLEOTIDE SEQUENCE [LARGE SCALE GENOMIC DNA]</scope>
    <source>
        <strain evidence="8 11">TMW 2.1533</strain>
        <strain evidence="9 10">TMW 2.1535</strain>
    </source>
</reference>
<evidence type="ECO:0000313" key="11">
    <source>
        <dbReference type="Proteomes" id="UP000076405"/>
    </source>
</evidence>
<sequence length="220" mass="24442">MKSSSTNKQVLSNKHAQLLNEIWSAITHGIGFILSIIGTILLLTKAIRLGKPLDLVAYAIYGGSLLVLFFSSTMFHSLYFTRASHVFQIFDHSSINLLIAGTYTPYCLLAIRGWLGISLCVVIWALAIGGITFQFFAVGKFKKIETLIYVLMGWLCLVGAKELYQSLGFTGLMLLIAGGIAFSLGGLIYNIPHVKYVHVWWHILVLIGAMLMYFSILLYI</sequence>
<evidence type="ECO:0000256" key="7">
    <source>
        <dbReference type="SAM" id="Phobius"/>
    </source>
</evidence>
<dbReference type="GO" id="GO:0046872">
    <property type="term" value="F:metal ion binding"/>
    <property type="evidence" value="ECO:0007669"/>
    <property type="project" value="UniProtKB-KW"/>
</dbReference>
<dbReference type="AlphaFoldDB" id="A0A0R2HKC8"/>
<proteinExistence type="inferred from homology"/>
<comment type="subcellular location">
    <subcellularLocation>
        <location evidence="1">Endomembrane system</location>
        <topology evidence="1">Multi-pass membrane protein</topology>
    </subcellularLocation>
</comment>
<keyword evidence="6" id="KW-0862">Zinc</keyword>
<evidence type="ECO:0000256" key="6">
    <source>
        <dbReference type="PIRSR" id="PIRSR604254-1"/>
    </source>
</evidence>
<feature type="binding site" evidence="6">
    <location>
        <position position="198"/>
    </location>
    <ligand>
        <name>Zn(2+)</name>
        <dbReference type="ChEBI" id="CHEBI:29105"/>
    </ligand>
</feature>
<feature type="transmembrane region" description="Helical" evidence="7">
    <location>
        <begin position="22"/>
        <end position="43"/>
    </location>
</feature>
<feature type="transmembrane region" description="Helical" evidence="7">
    <location>
        <begin position="114"/>
        <end position="137"/>
    </location>
</feature>
<feature type="binding site" evidence="6">
    <location>
        <position position="76"/>
    </location>
    <ligand>
        <name>Zn(2+)</name>
        <dbReference type="ChEBI" id="CHEBI:29105"/>
    </ligand>
</feature>
<dbReference type="GO" id="GO:0016020">
    <property type="term" value="C:membrane"/>
    <property type="evidence" value="ECO:0007669"/>
    <property type="project" value="InterPro"/>
</dbReference>
<feature type="binding site" evidence="6">
    <location>
        <position position="202"/>
    </location>
    <ligand>
        <name>Zn(2+)</name>
        <dbReference type="ChEBI" id="CHEBI:29105"/>
    </ligand>
</feature>
<name>A0A0R2HKC8_9LACO</name>
<dbReference type="GO" id="GO:0012505">
    <property type="term" value="C:endomembrane system"/>
    <property type="evidence" value="ECO:0007669"/>
    <property type="project" value="UniProtKB-SubCell"/>
</dbReference>
<evidence type="ECO:0000313" key="8">
    <source>
        <dbReference type="EMBL" id="AMV63315.1"/>
    </source>
</evidence>
<dbReference type="EMBL" id="CP012275">
    <property type="protein sequence ID" value="AMV63315.1"/>
    <property type="molecule type" value="Genomic_DNA"/>
</dbReference>
<protein>
    <submittedName>
        <fullName evidence="8">Membrane protein hemolysin III</fullName>
    </submittedName>
</protein>
<dbReference type="GeneID" id="57276885"/>
<evidence type="ECO:0000313" key="10">
    <source>
        <dbReference type="Proteomes" id="UP000076244"/>
    </source>
</evidence>
<dbReference type="Proteomes" id="UP000076405">
    <property type="component" value="Chromosome"/>
</dbReference>
<keyword evidence="6" id="KW-0479">Metal-binding</keyword>
<feature type="transmembrane region" description="Helical" evidence="7">
    <location>
        <begin position="199"/>
        <end position="219"/>
    </location>
</feature>
<organism evidence="8 11">
    <name type="scientific">Pediococcus damnosus</name>
    <dbReference type="NCBI Taxonomy" id="51663"/>
    <lineage>
        <taxon>Bacteria</taxon>
        <taxon>Bacillati</taxon>
        <taxon>Bacillota</taxon>
        <taxon>Bacilli</taxon>
        <taxon>Lactobacillales</taxon>
        <taxon>Lactobacillaceae</taxon>
        <taxon>Pediococcus</taxon>
    </lineage>
</organism>
<dbReference type="Proteomes" id="UP000076244">
    <property type="component" value="Chromosome"/>
</dbReference>
<evidence type="ECO:0000256" key="4">
    <source>
        <dbReference type="ARBA" id="ARBA00022989"/>
    </source>
</evidence>
<dbReference type="PANTHER" id="PTHR20855:SF129">
    <property type="entry name" value="HEMOLYSIN-3 HOMOLOG"/>
    <property type="match status" value="1"/>
</dbReference>
<feature type="transmembrane region" description="Helical" evidence="7">
    <location>
        <begin position="166"/>
        <end position="187"/>
    </location>
</feature>
<dbReference type="InterPro" id="IPR004254">
    <property type="entry name" value="AdipoR/HlyIII-related"/>
</dbReference>
<dbReference type="GO" id="GO:0140911">
    <property type="term" value="F:pore-forming activity"/>
    <property type="evidence" value="ECO:0007669"/>
    <property type="project" value="InterPro"/>
</dbReference>
<dbReference type="InterPro" id="IPR005744">
    <property type="entry name" value="Hy-lIII"/>
</dbReference>
<evidence type="ECO:0000256" key="3">
    <source>
        <dbReference type="ARBA" id="ARBA00022692"/>
    </source>
</evidence>
<feature type="transmembrane region" description="Helical" evidence="7">
    <location>
        <begin position="55"/>
        <end position="75"/>
    </location>
</feature>
<dbReference type="OrthoDB" id="9813689at2"/>
<dbReference type="Pfam" id="PF03006">
    <property type="entry name" value="HlyIII"/>
    <property type="match status" value="1"/>
</dbReference>
<evidence type="ECO:0000256" key="5">
    <source>
        <dbReference type="ARBA" id="ARBA00023136"/>
    </source>
</evidence>
<feature type="transmembrane region" description="Helical" evidence="7">
    <location>
        <begin position="144"/>
        <end position="160"/>
    </location>
</feature>
<dbReference type="PANTHER" id="PTHR20855">
    <property type="entry name" value="ADIPOR/PROGESTIN RECEPTOR-RELATED"/>
    <property type="match status" value="1"/>
</dbReference>
<comment type="similarity">
    <text evidence="2">Belongs to the UPF0073 (Hly-III) family.</text>
</comment>
<keyword evidence="5 7" id="KW-0472">Membrane</keyword>
<accession>A0A0R2HKC8</accession>
<evidence type="ECO:0000313" key="9">
    <source>
        <dbReference type="EMBL" id="AMV66785.1"/>
    </source>
</evidence>
<dbReference type="KEGG" id="pdm:ADU72_0840"/>
<dbReference type="NCBIfam" id="TIGR01065">
    <property type="entry name" value="hlyIII"/>
    <property type="match status" value="1"/>
</dbReference>
<gene>
    <name evidence="8" type="ORF">ADU70_1849</name>
    <name evidence="9" type="ORF">ADU72_0840</name>
</gene>
<keyword evidence="4 7" id="KW-1133">Transmembrane helix</keyword>
<evidence type="ECO:0000256" key="2">
    <source>
        <dbReference type="ARBA" id="ARBA00008488"/>
    </source>
</evidence>
<dbReference type="EMBL" id="CP012288">
    <property type="protein sequence ID" value="AMV66785.1"/>
    <property type="molecule type" value="Genomic_DNA"/>
</dbReference>
<evidence type="ECO:0000256" key="1">
    <source>
        <dbReference type="ARBA" id="ARBA00004127"/>
    </source>
</evidence>
<dbReference type="RefSeq" id="WP_046871956.1">
    <property type="nucleotide sequence ID" value="NZ_BAAAXI010000181.1"/>
</dbReference>
<keyword evidence="10" id="KW-1185">Reference proteome</keyword>